<dbReference type="SUPFAM" id="SSF101898">
    <property type="entry name" value="NHL repeat"/>
    <property type="match status" value="2"/>
</dbReference>
<reference evidence="2 3" key="1">
    <citation type="submission" date="2020-04" db="EMBL/GenBank/DDBJ databases">
        <title>Perkinsus olseni comparative genomics.</title>
        <authorList>
            <person name="Bogema D.R."/>
        </authorList>
    </citation>
    <scope>NUCLEOTIDE SEQUENCE [LARGE SCALE GENOMIC DNA]</scope>
    <source>
        <strain evidence="2">00978-12</strain>
    </source>
</reference>
<dbReference type="SUPFAM" id="SSF50969">
    <property type="entry name" value="YVTN repeat-like/Quinoprotein amine dehydrogenase"/>
    <property type="match status" value="1"/>
</dbReference>
<feature type="compositionally biased region" description="Low complexity" evidence="1">
    <location>
        <begin position="1032"/>
        <end position="1051"/>
    </location>
</feature>
<dbReference type="Gene3D" id="2.130.10.10">
    <property type="entry name" value="YVTN repeat-like/Quinoprotein amine dehydrogenase"/>
    <property type="match status" value="3"/>
</dbReference>
<evidence type="ECO:0000313" key="3">
    <source>
        <dbReference type="Proteomes" id="UP000541610"/>
    </source>
</evidence>
<accession>A0A7J6NQR4</accession>
<gene>
    <name evidence="2" type="ORF">FOZ60_005584</name>
</gene>
<name>A0A7J6NQR4_PEROL</name>
<protein>
    <submittedName>
        <fullName evidence="2">Uncharacterized protein</fullName>
    </submittedName>
</protein>
<feature type="compositionally biased region" description="Low complexity" evidence="1">
    <location>
        <begin position="50"/>
        <end position="81"/>
    </location>
</feature>
<sequence>MNNNQICTADKGNLVYSYEDGQLVMQDYSDEEVNYRFLGFCPSSTTTANAPHTATVKTTTSSRPTTSSALPTTTGPTKAMTTHGQCGPDFCEVDSNNHPDILPAGNVSVVTYTSTSTGVWYIAGTEDGVGKLWRAPIAGRSKHEVVADKDFCDIQASSDGKVIYGISDGAVYAVNPASRNVLVLITPAEPSKGYTGVAFDDQEDILYVTGKASNKIYAFSHRGQDYHAVRTITNSDLKEPTSIRFLNDTLYVRLAEGGVISLDPNGSEDQTPVMYTDLGIPGDEGFTVTPDGYLYYRHGHDAVYRKPLNDSAAPGELYAGGCGCGMNNNQICTADKGNLVYSYEDGQLVMQDYGDEEVNYRFLGFCPSSTTANAPHTATVKTTTSSRPTTSSALPTTTGPTKAMTTHGQCGPDFCEVDSNNHPDILPAGNVSVVTYTSTSTGVWYIAGTEDGVGKLWRAPIAGRSKHEVVADKDFSDIQASSDGKVIYGISDGAVYAVNPASPDALVLIAPAEPSKGYTGVAFDDQEDILYVTGKASNKIYAFSHRGQDYHAVRTITNSDLKEPTSIRFLNDTLYVRLAEGGVISLDPNGSEDQTPVMYTDLGIPGYEGFTVTPDGYLYYRHGHDAVYRKPLNDSAAPGELYAGGCGCGMNNNQICTADKGNLVYSYEDGQLVMQDYGDEEVNYRFLGFCPSSTTTANVPHTATVKTTTSSRPTTSSALPTTTGPTKAMTTHGQCGPDFCEVDSNNHPDILPAGNVSVVTYTSTSTGVWYIAGTEDGVGKLWRAPIAGRSKHEVVADKDFCDIQASSDGKVIYGISDGAVYAVNPASRNVLVLITPAEPSKGYTGVAFDDQEDILYVTGKASNKIYAFSHRGQDYHAVRTITNSDLKEPTSIRFLNDTLYVRLAEGGVISLDPNGSEDQTPVMYTDLGIPGDEGFTVTPDGYLYYRHGHDAVYRKPLNDSAAPGELYAGGCGCGMNNNQICTADKGNLVYSYEDGQLVMQDYGDEEVNYRFLGFCPSSTTTANVPHTATVKTTTSSRPTTSTTVRSTTSPVSAEVTTPAHLQCDDYCESITPGSYCKYWMTPSVCDGSNVPCSCSD</sequence>
<dbReference type="InterPro" id="IPR015943">
    <property type="entry name" value="WD40/YVTN_repeat-like_dom_sf"/>
</dbReference>
<evidence type="ECO:0000256" key="1">
    <source>
        <dbReference type="SAM" id="MobiDB-lite"/>
    </source>
</evidence>
<proteinExistence type="predicted"/>
<feature type="region of interest" description="Disordered" evidence="1">
    <location>
        <begin position="49"/>
        <end position="81"/>
    </location>
</feature>
<dbReference type="EMBL" id="JABANP010000231">
    <property type="protein sequence ID" value="KAF4686199.1"/>
    <property type="molecule type" value="Genomic_DNA"/>
</dbReference>
<evidence type="ECO:0000313" key="2">
    <source>
        <dbReference type="EMBL" id="KAF4686199.1"/>
    </source>
</evidence>
<organism evidence="2 3">
    <name type="scientific">Perkinsus olseni</name>
    <name type="common">Perkinsus atlanticus</name>
    <dbReference type="NCBI Taxonomy" id="32597"/>
    <lineage>
        <taxon>Eukaryota</taxon>
        <taxon>Sar</taxon>
        <taxon>Alveolata</taxon>
        <taxon>Perkinsozoa</taxon>
        <taxon>Perkinsea</taxon>
        <taxon>Perkinsida</taxon>
        <taxon>Perkinsidae</taxon>
        <taxon>Perkinsus</taxon>
    </lineage>
</organism>
<feature type="region of interest" description="Disordered" evidence="1">
    <location>
        <begin position="704"/>
        <end position="730"/>
    </location>
</feature>
<feature type="region of interest" description="Disordered" evidence="1">
    <location>
        <begin position="1031"/>
        <end position="1051"/>
    </location>
</feature>
<dbReference type="InterPro" id="IPR011044">
    <property type="entry name" value="Quino_amine_DH_bsu"/>
</dbReference>
<feature type="region of interest" description="Disordered" evidence="1">
    <location>
        <begin position="374"/>
        <end position="405"/>
    </location>
</feature>
<dbReference type="OrthoDB" id="440945at2759"/>
<dbReference type="Proteomes" id="UP000541610">
    <property type="component" value="Unassembled WGS sequence"/>
</dbReference>
<comment type="caution">
    <text evidence="2">The sequence shown here is derived from an EMBL/GenBank/DDBJ whole genome shotgun (WGS) entry which is preliminary data.</text>
</comment>
<dbReference type="AlphaFoldDB" id="A0A7J6NQR4"/>